<evidence type="ECO:0000256" key="4">
    <source>
        <dbReference type="SAM" id="MobiDB-lite"/>
    </source>
</evidence>
<organism evidence="6 7">
    <name type="scientific">Durio zibethinus</name>
    <name type="common">Durian</name>
    <dbReference type="NCBI Taxonomy" id="66656"/>
    <lineage>
        <taxon>Eukaryota</taxon>
        <taxon>Viridiplantae</taxon>
        <taxon>Streptophyta</taxon>
        <taxon>Embryophyta</taxon>
        <taxon>Tracheophyta</taxon>
        <taxon>Spermatophyta</taxon>
        <taxon>Magnoliopsida</taxon>
        <taxon>eudicotyledons</taxon>
        <taxon>Gunneridae</taxon>
        <taxon>Pentapetalae</taxon>
        <taxon>rosids</taxon>
        <taxon>malvids</taxon>
        <taxon>Malvales</taxon>
        <taxon>Malvaceae</taxon>
        <taxon>Helicteroideae</taxon>
        <taxon>Durio</taxon>
    </lineage>
</organism>
<comment type="subcellular location">
    <subcellularLocation>
        <location evidence="1">Nucleus</location>
    </subcellularLocation>
</comment>
<dbReference type="PROSITE" id="PS51634">
    <property type="entry name" value="CRC"/>
    <property type="match status" value="1"/>
</dbReference>
<dbReference type="InterPro" id="IPR033467">
    <property type="entry name" value="Tesmin/TSO1-like_CXC"/>
</dbReference>
<dbReference type="PANTHER" id="PTHR46159">
    <property type="entry name" value="PROTEIN TESMIN/TSO1-LIKE CXC 2"/>
    <property type="match status" value="1"/>
</dbReference>
<dbReference type="GO" id="GO:0005634">
    <property type="term" value="C:nucleus"/>
    <property type="evidence" value="ECO:0007669"/>
    <property type="project" value="UniProtKB-SubCell"/>
</dbReference>
<dbReference type="GeneID" id="111280336"/>
<dbReference type="Proteomes" id="UP000515121">
    <property type="component" value="Unplaced"/>
</dbReference>
<proteinExistence type="inferred from homology"/>
<gene>
    <name evidence="7" type="primary">LOC111280336</name>
</gene>
<evidence type="ECO:0000256" key="3">
    <source>
        <dbReference type="ARBA" id="ARBA00023242"/>
    </source>
</evidence>
<dbReference type="InterPro" id="IPR044522">
    <property type="entry name" value="TSO1-like"/>
</dbReference>
<reference evidence="7" key="1">
    <citation type="submission" date="2025-08" db="UniProtKB">
        <authorList>
            <consortium name="RefSeq"/>
        </authorList>
    </citation>
    <scope>IDENTIFICATION</scope>
    <source>
        <tissue evidence="7">Fruit stalk</tissue>
    </source>
</reference>
<sequence>MESPKSDGNSVEACAASSPSAQKSPFSKFLNNLSPIKSARASRYTQRLSESSFPTTPLVFSSPHLDLHQETSFLKREEIAASSSQAHGKCYSPSNSAPIPCNQKHLQSCSPSDFVGECLADPLKADRAQNAERLVQSATDVPLLPSCFTASEVTIGKVDVTNDVIIEVGAQTLPHLAKKHLLSGSLCLVQVSDDQSIDERSDKISEFSSENICDHVESDDFLEHNEASQHQRGIRRHLQFEATLDCKCDAAFNCHTSSGPGTAVPEVGDHVVIDHQSSEAVVVVNGGHLPDNIELPWDSQKVSCFDQQTLSCNGKMPGQQFADRVEEPSQCQDSSKGKRQRETYTDESEGCKLCNCKRSKCLKLYCECFAAGIYCVDYCACENCFNKPEYEDTVLDIRQQIELRNPLAFAPAVVKQANDSPNVADDGNSMTPSSARHKRGCKCKRSKCLKKYCECFRAKVGCSDGCRCEDCENSFGKKSEPIFQREKKLKNLSHEKLNTAEIMSGSIKGGTANQFSPTWEELVDISHPTPLSHSHSRAVPSLTSPNLGDCPNDSQAQSQKGSGLQLSPGYLHWCSSALSRTQGCVSNVSRELDSTSALCDIMGDGSPEILMENSNPTNIVKAGSPNQKRVSSTASII</sequence>
<feature type="region of interest" description="Disordered" evidence="4">
    <location>
        <begin position="527"/>
        <end position="563"/>
    </location>
</feature>
<evidence type="ECO:0000256" key="1">
    <source>
        <dbReference type="ARBA" id="ARBA00004123"/>
    </source>
</evidence>
<dbReference type="Pfam" id="PF03638">
    <property type="entry name" value="TCR"/>
    <property type="match status" value="2"/>
</dbReference>
<dbReference type="RefSeq" id="XP_022723342.1">
    <property type="nucleotide sequence ID" value="XM_022867607.1"/>
</dbReference>
<dbReference type="PANTHER" id="PTHR46159:SF18">
    <property type="entry name" value="CRC DOMAIN-CONTAINING PROTEIN"/>
    <property type="match status" value="1"/>
</dbReference>
<evidence type="ECO:0000256" key="2">
    <source>
        <dbReference type="ARBA" id="ARBA00007267"/>
    </source>
</evidence>
<name>A0A6P5X6Q4_DURZI</name>
<dbReference type="InterPro" id="IPR005172">
    <property type="entry name" value="CRC"/>
</dbReference>
<feature type="compositionally biased region" description="Polar residues" evidence="4">
    <location>
        <begin position="541"/>
        <end position="563"/>
    </location>
</feature>
<evidence type="ECO:0000313" key="6">
    <source>
        <dbReference type="Proteomes" id="UP000515121"/>
    </source>
</evidence>
<evidence type="ECO:0000313" key="7">
    <source>
        <dbReference type="RefSeq" id="XP_022723342.1"/>
    </source>
</evidence>
<feature type="region of interest" description="Disordered" evidence="4">
    <location>
        <begin position="1"/>
        <end position="25"/>
    </location>
</feature>
<keyword evidence="3" id="KW-0539">Nucleus</keyword>
<comment type="similarity">
    <text evidence="2">Belongs to the lin-54 family.</text>
</comment>
<dbReference type="GO" id="GO:0003700">
    <property type="term" value="F:DNA-binding transcription factor activity"/>
    <property type="evidence" value="ECO:0007669"/>
    <property type="project" value="InterPro"/>
</dbReference>
<evidence type="ECO:0000259" key="5">
    <source>
        <dbReference type="PROSITE" id="PS51634"/>
    </source>
</evidence>
<accession>A0A6P5X6Q4</accession>
<protein>
    <submittedName>
        <fullName evidence="7">Protein tesmin/TSO1-like CXC 3</fullName>
    </submittedName>
</protein>
<dbReference type="SMART" id="SM01114">
    <property type="entry name" value="CXC"/>
    <property type="match status" value="2"/>
</dbReference>
<keyword evidence="6" id="KW-1185">Reference proteome</keyword>
<dbReference type="AlphaFoldDB" id="A0A6P5X6Q4"/>
<dbReference type="OrthoDB" id="6283463at2759"/>
<dbReference type="KEGG" id="dzi:111280336"/>
<feature type="domain" description="CRC" evidence="5">
    <location>
        <begin position="350"/>
        <end position="476"/>
    </location>
</feature>